<accession>A0ABP9C0H5</accession>
<keyword evidence="3" id="KW-1185">Reference proteome</keyword>
<comment type="caution">
    <text evidence="2">The sequence shown here is derived from an EMBL/GenBank/DDBJ whole genome shotgun (WGS) entry which is preliminary data.</text>
</comment>
<evidence type="ECO:0000313" key="3">
    <source>
        <dbReference type="Proteomes" id="UP001499959"/>
    </source>
</evidence>
<sequence>MTMQNASWVKWTGCTVSLALLAGCVINPYVKTAAVPRNDPIAKKCKEIAKAAVGANEARNYAECVRRTMESKAGRYAWMNNGGSVLLMQMAGFAGYSGVRGGHQAQVAAFTTGGASMYGAQQYLYRKPREVIYWSGSNAIGCAIGVTQRRTVVATAAKVEFEKMVGLYATEGKQLQSLLESLQTRLENPPNPTQCSAAVKNDWAVLKEKFEDTILSAIESEARKDEIQMRVQNLFFSTQNADIDLIAITNAIRDTVNRQLALEQPDPAELGKILGALKLPALAGAASPSGQKEADMLTTISVTGLNAMMSDRRMGLDQEVHVCGTQADHDAIAADAQNVSRILAVLDQGLKDMELNLDVLEERAKATTEDGSQLKYCTLTKTNTLMPFGLQLAQQGVQKVTEGQMLSIAIGGGVPPFSVAAMSTDSNGITAIPKDTDEGGYKIEISAVSAKKGAKSMFFASDAVGAGAVFAVEVVAK</sequence>
<protein>
    <submittedName>
        <fullName evidence="2">Uncharacterized protein</fullName>
    </submittedName>
</protein>
<dbReference type="RefSeq" id="WP_345304398.1">
    <property type="nucleotide sequence ID" value="NZ_BAABJE010000017.1"/>
</dbReference>
<proteinExistence type="predicted"/>
<keyword evidence="1" id="KW-0175">Coiled coil</keyword>
<gene>
    <name evidence="2" type="ORF">GCM10023307_32460</name>
</gene>
<dbReference type="Proteomes" id="UP001499959">
    <property type="component" value="Unassembled WGS sequence"/>
</dbReference>
<name>A0ABP9C0H5_9GAMM</name>
<evidence type="ECO:0000256" key="1">
    <source>
        <dbReference type="SAM" id="Coils"/>
    </source>
</evidence>
<feature type="coiled-coil region" evidence="1">
    <location>
        <begin position="343"/>
        <end position="370"/>
    </location>
</feature>
<dbReference type="EMBL" id="BAABJE010000017">
    <property type="protein sequence ID" value="GAA4803179.1"/>
    <property type="molecule type" value="Genomic_DNA"/>
</dbReference>
<organism evidence="2 3">
    <name type="scientific">Lysobacter hankyongensis</name>
    <dbReference type="NCBI Taxonomy" id="1176535"/>
    <lineage>
        <taxon>Bacteria</taxon>
        <taxon>Pseudomonadati</taxon>
        <taxon>Pseudomonadota</taxon>
        <taxon>Gammaproteobacteria</taxon>
        <taxon>Lysobacterales</taxon>
        <taxon>Lysobacteraceae</taxon>
        <taxon>Lysobacter</taxon>
    </lineage>
</organism>
<reference evidence="3" key="1">
    <citation type="journal article" date="2019" name="Int. J. Syst. Evol. Microbiol.">
        <title>The Global Catalogue of Microorganisms (GCM) 10K type strain sequencing project: providing services to taxonomists for standard genome sequencing and annotation.</title>
        <authorList>
            <consortium name="The Broad Institute Genomics Platform"/>
            <consortium name="The Broad Institute Genome Sequencing Center for Infectious Disease"/>
            <person name="Wu L."/>
            <person name="Ma J."/>
        </authorList>
    </citation>
    <scope>NUCLEOTIDE SEQUENCE [LARGE SCALE GENOMIC DNA]</scope>
    <source>
        <strain evidence="3">JCM 18204</strain>
    </source>
</reference>
<evidence type="ECO:0000313" key="2">
    <source>
        <dbReference type="EMBL" id="GAA4803179.1"/>
    </source>
</evidence>